<evidence type="ECO:0000256" key="4">
    <source>
        <dbReference type="ARBA" id="ARBA00023004"/>
    </source>
</evidence>
<name>A0A4Y7SXY2_COPMI</name>
<dbReference type="GO" id="GO:0016705">
    <property type="term" value="F:oxidoreductase activity, acting on paired donors, with incorporation or reduction of molecular oxygen"/>
    <property type="evidence" value="ECO:0007669"/>
    <property type="project" value="InterPro"/>
</dbReference>
<dbReference type="GO" id="GO:0005506">
    <property type="term" value="F:iron ion binding"/>
    <property type="evidence" value="ECO:0007669"/>
    <property type="project" value="InterPro"/>
</dbReference>
<dbReference type="InterPro" id="IPR036396">
    <property type="entry name" value="Cyt_P450_sf"/>
</dbReference>
<evidence type="ECO:0000256" key="3">
    <source>
        <dbReference type="ARBA" id="ARBA00022723"/>
    </source>
</evidence>
<evidence type="ECO:0000313" key="7">
    <source>
        <dbReference type="Proteomes" id="UP000298030"/>
    </source>
</evidence>
<reference evidence="6 7" key="1">
    <citation type="journal article" date="2019" name="Nat. Ecol. Evol.">
        <title>Megaphylogeny resolves global patterns of mushroom evolution.</title>
        <authorList>
            <person name="Varga T."/>
            <person name="Krizsan K."/>
            <person name="Foldi C."/>
            <person name="Dima B."/>
            <person name="Sanchez-Garcia M."/>
            <person name="Sanchez-Ramirez S."/>
            <person name="Szollosi G.J."/>
            <person name="Szarkandi J.G."/>
            <person name="Papp V."/>
            <person name="Albert L."/>
            <person name="Andreopoulos W."/>
            <person name="Angelini C."/>
            <person name="Antonin V."/>
            <person name="Barry K.W."/>
            <person name="Bougher N.L."/>
            <person name="Buchanan P."/>
            <person name="Buyck B."/>
            <person name="Bense V."/>
            <person name="Catcheside P."/>
            <person name="Chovatia M."/>
            <person name="Cooper J."/>
            <person name="Damon W."/>
            <person name="Desjardin D."/>
            <person name="Finy P."/>
            <person name="Geml J."/>
            <person name="Haridas S."/>
            <person name="Hughes K."/>
            <person name="Justo A."/>
            <person name="Karasinski D."/>
            <person name="Kautmanova I."/>
            <person name="Kiss B."/>
            <person name="Kocsube S."/>
            <person name="Kotiranta H."/>
            <person name="LaButti K.M."/>
            <person name="Lechner B.E."/>
            <person name="Liimatainen K."/>
            <person name="Lipzen A."/>
            <person name="Lukacs Z."/>
            <person name="Mihaltcheva S."/>
            <person name="Morgado L.N."/>
            <person name="Niskanen T."/>
            <person name="Noordeloos M.E."/>
            <person name="Ohm R.A."/>
            <person name="Ortiz-Santana B."/>
            <person name="Ovrebo C."/>
            <person name="Racz N."/>
            <person name="Riley R."/>
            <person name="Savchenko A."/>
            <person name="Shiryaev A."/>
            <person name="Soop K."/>
            <person name="Spirin V."/>
            <person name="Szebenyi C."/>
            <person name="Tomsovsky M."/>
            <person name="Tulloss R.E."/>
            <person name="Uehling J."/>
            <person name="Grigoriev I.V."/>
            <person name="Vagvolgyi C."/>
            <person name="Papp T."/>
            <person name="Martin F.M."/>
            <person name="Miettinen O."/>
            <person name="Hibbett D.S."/>
            <person name="Nagy L.G."/>
        </authorList>
    </citation>
    <scope>NUCLEOTIDE SEQUENCE [LARGE SCALE GENOMIC DNA]</scope>
    <source>
        <strain evidence="6 7">FP101781</strain>
    </source>
</reference>
<dbReference type="OrthoDB" id="3366823at2759"/>
<dbReference type="InterPro" id="IPR050529">
    <property type="entry name" value="CYP450_sterol_14alpha_dmase"/>
</dbReference>
<comment type="caution">
    <text evidence="6">The sequence shown here is derived from an EMBL/GenBank/DDBJ whole genome shotgun (WGS) entry which is preliminary data.</text>
</comment>
<dbReference type="Gene3D" id="1.10.630.10">
    <property type="entry name" value="Cytochrome P450"/>
    <property type="match status" value="1"/>
</dbReference>
<proteinExistence type="inferred from homology"/>
<gene>
    <name evidence="6" type="ORF">FA13DRAFT_1776786</name>
</gene>
<dbReference type="EMBL" id="QPFP01000046">
    <property type="protein sequence ID" value="TEB26727.1"/>
    <property type="molecule type" value="Genomic_DNA"/>
</dbReference>
<sequence length="468" mass="52350">MELTLGKTDQRVQFALWAVVVLGGCKLFRKSCRKGKSLAGLPEGPEPLEPRSQPGGISGVWQHAWGFQDDFEHEKKATSIHHSIDSAGHPVAIITKPMLLAKMEAESGAVTTTIARESRLRSLTGIQNVGRLTEVMEQTLIPLIIRELSPNGLTSSGLMTHFDQHLRASLLENPGIDTTSLSDFTGRHTFRAVAGALFGPTFPVSAFEDYALFVKDMGRIDGPFSNWVPSTRRLRAGRQRIMAAFSQYLEEWWYADGLHTIPGISPLVRRLLHGAKDEELDLEEACGGLLAFLYDAHFNLWSTTAGLISQILMDPSAHQRVVDDVRAESTYCFSRLLDSATYEALRWQPGERPQRHLSQDAVFNIDGMQHALKNGTKLVLDLWGLHFDADVYGDPLRFDVTRFLDDSLPLPRSFGEGKRMCKGAYLARLQVKSFLYHAFRTCDFNFTLPENMHTEKGSSTSNTSRHYV</sequence>
<keyword evidence="4 5" id="KW-0408">Iron</keyword>
<dbReference type="GO" id="GO:0020037">
    <property type="term" value="F:heme binding"/>
    <property type="evidence" value="ECO:0007669"/>
    <property type="project" value="InterPro"/>
</dbReference>
<dbReference type="PRINTS" id="PR00463">
    <property type="entry name" value="EP450I"/>
</dbReference>
<dbReference type="Proteomes" id="UP000298030">
    <property type="component" value="Unassembled WGS sequence"/>
</dbReference>
<evidence type="ECO:0000256" key="2">
    <source>
        <dbReference type="ARBA" id="ARBA00022617"/>
    </source>
</evidence>
<dbReference type="STRING" id="71717.A0A4Y7SXY2"/>
<comment type="similarity">
    <text evidence="1">Belongs to the cytochrome P450 family.</text>
</comment>
<keyword evidence="3 5" id="KW-0479">Metal-binding</keyword>
<dbReference type="PANTHER" id="PTHR24304:SF2">
    <property type="entry name" value="24-HYDROXYCHOLESTEROL 7-ALPHA-HYDROXYLASE"/>
    <property type="match status" value="1"/>
</dbReference>
<dbReference type="PANTHER" id="PTHR24304">
    <property type="entry name" value="CYTOCHROME P450 FAMILY 7"/>
    <property type="match status" value="1"/>
</dbReference>
<accession>A0A4Y7SXY2</accession>
<dbReference type="Pfam" id="PF00067">
    <property type="entry name" value="p450"/>
    <property type="match status" value="1"/>
</dbReference>
<dbReference type="InterPro" id="IPR001128">
    <property type="entry name" value="Cyt_P450"/>
</dbReference>
<dbReference type="AlphaFoldDB" id="A0A4Y7SXY2"/>
<evidence type="ECO:0000256" key="5">
    <source>
        <dbReference type="PIRSR" id="PIRSR602401-1"/>
    </source>
</evidence>
<dbReference type="GO" id="GO:0008395">
    <property type="term" value="F:steroid hydroxylase activity"/>
    <property type="evidence" value="ECO:0007669"/>
    <property type="project" value="TreeGrafter"/>
</dbReference>
<dbReference type="InterPro" id="IPR002401">
    <property type="entry name" value="Cyt_P450_E_grp-I"/>
</dbReference>
<evidence type="ECO:0000313" key="6">
    <source>
        <dbReference type="EMBL" id="TEB26727.1"/>
    </source>
</evidence>
<dbReference type="PROSITE" id="PS51257">
    <property type="entry name" value="PROKAR_LIPOPROTEIN"/>
    <property type="match status" value="1"/>
</dbReference>
<organism evidence="6 7">
    <name type="scientific">Coprinellus micaceus</name>
    <name type="common">Glistening ink-cap mushroom</name>
    <name type="synonym">Coprinus micaceus</name>
    <dbReference type="NCBI Taxonomy" id="71717"/>
    <lineage>
        <taxon>Eukaryota</taxon>
        <taxon>Fungi</taxon>
        <taxon>Dikarya</taxon>
        <taxon>Basidiomycota</taxon>
        <taxon>Agaricomycotina</taxon>
        <taxon>Agaricomycetes</taxon>
        <taxon>Agaricomycetidae</taxon>
        <taxon>Agaricales</taxon>
        <taxon>Agaricineae</taxon>
        <taxon>Psathyrellaceae</taxon>
        <taxon>Coprinellus</taxon>
    </lineage>
</organism>
<evidence type="ECO:0000256" key="1">
    <source>
        <dbReference type="ARBA" id="ARBA00010617"/>
    </source>
</evidence>
<comment type="cofactor">
    <cofactor evidence="5">
        <name>heme</name>
        <dbReference type="ChEBI" id="CHEBI:30413"/>
    </cofactor>
</comment>
<keyword evidence="7" id="KW-1185">Reference proteome</keyword>
<dbReference type="SUPFAM" id="SSF48264">
    <property type="entry name" value="Cytochrome P450"/>
    <property type="match status" value="1"/>
</dbReference>
<protein>
    <submittedName>
        <fullName evidence="6">Cytochrome P450</fullName>
    </submittedName>
</protein>
<feature type="binding site" description="axial binding residue" evidence="5">
    <location>
        <position position="421"/>
    </location>
    <ligand>
        <name>heme</name>
        <dbReference type="ChEBI" id="CHEBI:30413"/>
    </ligand>
    <ligandPart>
        <name>Fe</name>
        <dbReference type="ChEBI" id="CHEBI:18248"/>
    </ligandPart>
</feature>
<keyword evidence="2 5" id="KW-0349">Heme</keyword>